<evidence type="ECO:0000256" key="2">
    <source>
        <dbReference type="ARBA" id="ARBA00022516"/>
    </source>
</evidence>
<keyword evidence="9 10" id="KW-0275">Fatty acid biosynthesis</keyword>
<comment type="subcellular location">
    <subcellularLocation>
        <location evidence="1">Membrane</location>
        <topology evidence="1">Multi-pass membrane protein</topology>
    </subcellularLocation>
</comment>
<keyword evidence="4 10" id="KW-0812">Transmembrane</keyword>
<keyword evidence="3 10" id="KW-0808">Transferase</keyword>
<dbReference type="EC" id="2.3.1.199" evidence="10"/>
<keyword evidence="7 10" id="KW-0443">Lipid metabolism</keyword>
<evidence type="ECO:0000256" key="6">
    <source>
        <dbReference type="ARBA" id="ARBA00022989"/>
    </source>
</evidence>
<dbReference type="GO" id="GO:0009922">
    <property type="term" value="F:fatty acid elongase activity"/>
    <property type="evidence" value="ECO:0007669"/>
    <property type="project" value="UniProtKB-EC"/>
</dbReference>
<comment type="catalytic activity">
    <reaction evidence="10">
        <text>a very-long-chain acyl-CoA + malonyl-CoA + H(+) = a very-long-chain 3-oxoacyl-CoA + CO2 + CoA</text>
        <dbReference type="Rhea" id="RHEA:32727"/>
        <dbReference type="ChEBI" id="CHEBI:15378"/>
        <dbReference type="ChEBI" id="CHEBI:16526"/>
        <dbReference type="ChEBI" id="CHEBI:57287"/>
        <dbReference type="ChEBI" id="CHEBI:57384"/>
        <dbReference type="ChEBI" id="CHEBI:90725"/>
        <dbReference type="ChEBI" id="CHEBI:90736"/>
        <dbReference type="EC" id="2.3.1.199"/>
    </reaction>
</comment>
<dbReference type="PANTHER" id="PTHR11157:SF166">
    <property type="entry name" value="ELONGATION OF VERY LONG CHAIN FATTY ACIDS PROTEIN"/>
    <property type="match status" value="1"/>
</dbReference>
<organism evidence="12 13">
    <name type="scientific">Mytilus coruscus</name>
    <name type="common">Sea mussel</name>
    <dbReference type="NCBI Taxonomy" id="42192"/>
    <lineage>
        <taxon>Eukaryota</taxon>
        <taxon>Metazoa</taxon>
        <taxon>Spiralia</taxon>
        <taxon>Lophotrochozoa</taxon>
        <taxon>Mollusca</taxon>
        <taxon>Bivalvia</taxon>
        <taxon>Autobranchia</taxon>
        <taxon>Pteriomorphia</taxon>
        <taxon>Mytilida</taxon>
        <taxon>Mytiloidea</taxon>
        <taxon>Mytilidae</taxon>
        <taxon>Mytilinae</taxon>
        <taxon>Mytilus</taxon>
    </lineage>
</organism>
<feature type="transmembrane region" description="Helical" evidence="10">
    <location>
        <begin position="102"/>
        <end position="123"/>
    </location>
</feature>
<dbReference type="GO" id="GO:0030148">
    <property type="term" value="P:sphingolipid biosynthetic process"/>
    <property type="evidence" value="ECO:0007669"/>
    <property type="project" value="TreeGrafter"/>
</dbReference>
<evidence type="ECO:0000256" key="8">
    <source>
        <dbReference type="ARBA" id="ARBA00023136"/>
    </source>
</evidence>
<dbReference type="Proteomes" id="UP000507470">
    <property type="component" value="Unassembled WGS sequence"/>
</dbReference>
<proteinExistence type="inferred from homology"/>
<dbReference type="InterPro" id="IPR030457">
    <property type="entry name" value="ELO_CS"/>
</dbReference>
<feature type="transmembrane region" description="Helical" evidence="10">
    <location>
        <begin position="239"/>
        <end position="259"/>
    </location>
</feature>
<evidence type="ECO:0000256" key="10">
    <source>
        <dbReference type="RuleBase" id="RU361115"/>
    </source>
</evidence>
<gene>
    <name evidence="12" type="ORF">MCOR_17202</name>
</gene>
<dbReference type="OrthoDB" id="434092at2759"/>
<feature type="transmembrane region" description="Helical" evidence="10">
    <location>
        <begin position="149"/>
        <end position="169"/>
    </location>
</feature>
<evidence type="ECO:0000256" key="5">
    <source>
        <dbReference type="ARBA" id="ARBA00022832"/>
    </source>
</evidence>
<dbReference type="AlphaFoldDB" id="A0A6J8BCJ4"/>
<dbReference type="Pfam" id="PF01151">
    <property type="entry name" value="ELO"/>
    <property type="match status" value="1"/>
</dbReference>
<feature type="transmembrane region" description="Helical" evidence="10">
    <location>
        <begin position="61"/>
        <end position="81"/>
    </location>
</feature>
<feature type="transmembrane region" description="Helical" evidence="10">
    <location>
        <begin position="207"/>
        <end position="227"/>
    </location>
</feature>
<reference evidence="12 13" key="1">
    <citation type="submission" date="2020-06" db="EMBL/GenBank/DDBJ databases">
        <authorList>
            <person name="Li R."/>
            <person name="Bekaert M."/>
        </authorList>
    </citation>
    <scope>NUCLEOTIDE SEQUENCE [LARGE SCALE GENOMIC DNA]</scope>
    <source>
        <strain evidence="13">wild</strain>
    </source>
</reference>
<comment type="similarity">
    <text evidence="10">Belongs to the ELO family.</text>
</comment>
<feature type="chain" id="PRO_5027091858" description="Elongation of very long chain fatty acids protein" evidence="11">
    <location>
        <begin position="24"/>
        <end position="318"/>
    </location>
</feature>
<keyword evidence="6 10" id="KW-1133">Transmembrane helix</keyword>
<keyword evidence="2 10" id="KW-0444">Lipid biosynthesis</keyword>
<dbReference type="PANTHER" id="PTHR11157">
    <property type="entry name" value="FATTY ACID ACYL TRANSFERASE-RELATED"/>
    <property type="match status" value="1"/>
</dbReference>
<keyword evidence="8 10" id="KW-0472">Membrane</keyword>
<evidence type="ECO:0000313" key="12">
    <source>
        <dbReference type="EMBL" id="CAC5381316.1"/>
    </source>
</evidence>
<feature type="transmembrane region" description="Helical" evidence="10">
    <location>
        <begin position="181"/>
        <end position="201"/>
    </location>
</feature>
<dbReference type="GO" id="GO:0019367">
    <property type="term" value="P:fatty acid elongation, saturated fatty acid"/>
    <property type="evidence" value="ECO:0007669"/>
    <property type="project" value="TreeGrafter"/>
</dbReference>
<feature type="transmembrane region" description="Helical" evidence="10">
    <location>
        <begin position="271"/>
        <end position="289"/>
    </location>
</feature>
<evidence type="ECO:0000256" key="4">
    <source>
        <dbReference type="ARBA" id="ARBA00022692"/>
    </source>
</evidence>
<evidence type="ECO:0000256" key="3">
    <source>
        <dbReference type="ARBA" id="ARBA00022679"/>
    </source>
</evidence>
<name>A0A6J8BCJ4_MYTCO</name>
<dbReference type="GO" id="GO:0034625">
    <property type="term" value="P:fatty acid elongation, monounsaturated fatty acid"/>
    <property type="evidence" value="ECO:0007669"/>
    <property type="project" value="TreeGrafter"/>
</dbReference>
<evidence type="ECO:0000313" key="13">
    <source>
        <dbReference type="Proteomes" id="UP000507470"/>
    </source>
</evidence>
<feature type="signal peptide" evidence="11">
    <location>
        <begin position="1"/>
        <end position="23"/>
    </location>
</feature>
<accession>A0A6J8BCJ4</accession>
<evidence type="ECO:0000256" key="7">
    <source>
        <dbReference type="ARBA" id="ARBA00023098"/>
    </source>
</evidence>
<dbReference type="GO" id="GO:0005789">
    <property type="term" value="C:endoplasmic reticulum membrane"/>
    <property type="evidence" value="ECO:0007669"/>
    <property type="project" value="TreeGrafter"/>
</dbReference>
<keyword evidence="11" id="KW-0732">Signal</keyword>
<sequence length="318" mass="37890">MASLMTALVSLLVYQLLKKPIYSLSGKKDQSPVLNMGLSSFIDDYDEVWKIKMGDIRTQDWFMMTSPIPTIFIIMGYLAFVHKGLRWMKKREAYDLKRILQVYNFCLILVNAYIFYEFFVSAWTNPKVDKFCAPVDKSDDPLSLRLANAVWWFYFSKIIELMDTVFFILRKKNTQVTFLHVYHHSTMPAIWWIGVFFAPGGEAYLCASINSFIHILMYSYYFLSSLGPHMQKYLWWKKYMTTLQLVQFWWIMFHTIYAINLSCGFPNKFNWALVVYDLSHIVLFTNFYYQTYTKKERRLKLEQQMLAKVEEIKGNKMN</sequence>
<keyword evidence="12" id="KW-0012">Acyltransferase</keyword>
<dbReference type="InterPro" id="IPR002076">
    <property type="entry name" value="ELO_fam"/>
</dbReference>
<dbReference type="GO" id="GO:0034626">
    <property type="term" value="P:fatty acid elongation, polyunsaturated fatty acid"/>
    <property type="evidence" value="ECO:0007669"/>
    <property type="project" value="TreeGrafter"/>
</dbReference>
<keyword evidence="13" id="KW-1185">Reference proteome</keyword>
<evidence type="ECO:0000256" key="1">
    <source>
        <dbReference type="ARBA" id="ARBA00004141"/>
    </source>
</evidence>
<evidence type="ECO:0000256" key="11">
    <source>
        <dbReference type="SAM" id="SignalP"/>
    </source>
</evidence>
<keyword evidence="5 10" id="KW-0276">Fatty acid metabolism</keyword>
<evidence type="ECO:0000256" key="9">
    <source>
        <dbReference type="ARBA" id="ARBA00023160"/>
    </source>
</evidence>
<dbReference type="PROSITE" id="PS01188">
    <property type="entry name" value="ELO"/>
    <property type="match status" value="1"/>
</dbReference>
<dbReference type="EMBL" id="CACVKT020003048">
    <property type="protein sequence ID" value="CAC5381316.1"/>
    <property type="molecule type" value="Genomic_DNA"/>
</dbReference>
<protein>
    <recommendedName>
        <fullName evidence="10">Elongation of very long chain fatty acids protein</fullName>
        <ecNumber evidence="10">2.3.1.199</ecNumber>
    </recommendedName>
    <alternativeName>
        <fullName evidence="10">Very-long-chain 3-oxoacyl-CoA synthase</fullName>
    </alternativeName>
</protein>
<dbReference type="GO" id="GO:0042761">
    <property type="term" value="P:very long-chain fatty acid biosynthetic process"/>
    <property type="evidence" value="ECO:0007669"/>
    <property type="project" value="TreeGrafter"/>
</dbReference>